<gene>
    <name evidence="3" type="ORF">EDC63_10195</name>
</gene>
<evidence type="ECO:0000313" key="3">
    <source>
        <dbReference type="EMBL" id="TCV90128.1"/>
    </source>
</evidence>
<name>A0A4R3YG02_9PROT</name>
<organism evidence="3 4">
    <name type="scientific">Sulfurirhabdus autotrophica</name>
    <dbReference type="NCBI Taxonomy" id="1706046"/>
    <lineage>
        <taxon>Bacteria</taxon>
        <taxon>Pseudomonadati</taxon>
        <taxon>Pseudomonadota</taxon>
        <taxon>Betaproteobacteria</taxon>
        <taxon>Nitrosomonadales</taxon>
        <taxon>Sulfuricellaceae</taxon>
        <taxon>Sulfurirhabdus</taxon>
    </lineage>
</organism>
<evidence type="ECO:0000256" key="2">
    <source>
        <dbReference type="SAM" id="SignalP"/>
    </source>
</evidence>
<accession>A0A4R3YG02</accession>
<comment type="caution">
    <text evidence="3">The sequence shown here is derived from an EMBL/GenBank/DDBJ whole genome shotgun (WGS) entry which is preliminary data.</text>
</comment>
<feature type="chain" id="PRO_5020313121" description="DUF4398 domain-containing protein" evidence="2">
    <location>
        <begin position="24"/>
        <end position="109"/>
    </location>
</feature>
<evidence type="ECO:0000313" key="4">
    <source>
        <dbReference type="Proteomes" id="UP000295367"/>
    </source>
</evidence>
<evidence type="ECO:0008006" key="5">
    <source>
        <dbReference type="Google" id="ProtNLM"/>
    </source>
</evidence>
<evidence type="ECO:0000256" key="1">
    <source>
        <dbReference type="SAM" id="MobiDB-lite"/>
    </source>
</evidence>
<dbReference type="PROSITE" id="PS51257">
    <property type="entry name" value="PROKAR_LIPOPROTEIN"/>
    <property type="match status" value="1"/>
</dbReference>
<keyword evidence="2" id="KW-0732">Signal</keyword>
<feature type="region of interest" description="Disordered" evidence="1">
    <location>
        <begin position="28"/>
        <end position="50"/>
    </location>
</feature>
<protein>
    <recommendedName>
        <fullName evidence="5">DUF4398 domain-containing protein</fullName>
    </recommendedName>
</protein>
<reference evidence="3 4" key="1">
    <citation type="submission" date="2019-03" db="EMBL/GenBank/DDBJ databases">
        <title>Genomic Encyclopedia of Type Strains, Phase IV (KMG-IV): sequencing the most valuable type-strain genomes for metagenomic binning, comparative biology and taxonomic classification.</title>
        <authorList>
            <person name="Goeker M."/>
        </authorList>
    </citation>
    <scope>NUCLEOTIDE SEQUENCE [LARGE SCALE GENOMIC DNA]</scope>
    <source>
        <strain evidence="3 4">DSM 100309</strain>
    </source>
</reference>
<dbReference type="RefSeq" id="WP_124947895.1">
    <property type="nucleotide sequence ID" value="NZ_BHVT01000073.1"/>
</dbReference>
<dbReference type="EMBL" id="SMCO01000001">
    <property type="protein sequence ID" value="TCV90128.1"/>
    <property type="molecule type" value="Genomic_DNA"/>
</dbReference>
<dbReference type="AlphaFoldDB" id="A0A4R3YG02"/>
<keyword evidence="4" id="KW-1185">Reference proteome</keyword>
<dbReference type="Proteomes" id="UP000295367">
    <property type="component" value="Unassembled WGS sequence"/>
</dbReference>
<sequence>MHKILIALAAAGIVSLAGCQGGAAVKSEAPTQAAKPSISPEASKTLSQAEADVKSAQAQKALWLTADAALKDAKKAAEKGDSEAVIKNSKTASEQSKLGIAQLQYPVTK</sequence>
<feature type="signal peptide" evidence="2">
    <location>
        <begin position="1"/>
        <end position="23"/>
    </location>
</feature>
<proteinExistence type="predicted"/>